<dbReference type="STRING" id="1817863.A2Y62_01560"/>
<evidence type="ECO:0000313" key="3">
    <source>
        <dbReference type="Proteomes" id="UP000178943"/>
    </source>
</evidence>
<evidence type="ECO:0000313" key="2">
    <source>
        <dbReference type="EMBL" id="OGF66908.1"/>
    </source>
</evidence>
<dbReference type="AlphaFoldDB" id="A0A1F5VUA8"/>
<sequence>MLKIIVIMALIYSLIALFVLLRKAMMYGKKSLYAKESGSRMKGILYAFGRGMMPWEKESVRIHFITCIAGMTYHAGIFGALVYLALLLTSITIPNDAKILFQVIFIAGGACGIGLFLKRIFLKTMRAITCPDDYASNIIVDIFIIVSLLHSLKSEILPVLYSIAVVMFLYIPSGKIRHCFFFFATRTLFGMFFGRRNVFPQNDARFGA</sequence>
<reference evidence="2 3" key="1">
    <citation type="journal article" date="2016" name="Nat. Commun.">
        <title>Thousands of microbial genomes shed light on interconnected biogeochemical processes in an aquifer system.</title>
        <authorList>
            <person name="Anantharaman K."/>
            <person name="Brown C.T."/>
            <person name="Hug L.A."/>
            <person name="Sharon I."/>
            <person name="Castelle C.J."/>
            <person name="Probst A.J."/>
            <person name="Thomas B.C."/>
            <person name="Singh A."/>
            <person name="Wilkins M.J."/>
            <person name="Karaoz U."/>
            <person name="Brodie E.L."/>
            <person name="Williams K.H."/>
            <person name="Hubbard S.S."/>
            <person name="Banfield J.F."/>
        </authorList>
    </citation>
    <scope>NUCLEOTIDE SEQUENCE [LARGE SCALE GENOMIC DNA]</scope>
</reference>
<proteinExistence type="predicted"/>
<keyword evidence="1" id="KW-0472">Membrane</keyword>
<name>A0A1F5VUA8_9BACT</name>
<keyword evidence="1" id="KW-1133">Transmembrane helix</keyword>
<feature type="transmembrane region" description="Helical" evidence="1">
    <location>
        <begin position="134"/>
        <end position="150"/>
    </location>
</feature>
<feature type="transmembrane region" description="Helical" evidence="1">
    <location>
        <begin position="156"/>
        <end position="173"/>
    </location>
</feature>
<dbReference type="EMBL" id="MFGW01000078">
    <property type="protein sequence ID" value="OGF66908.1"/>
    <property type="molecule type" value="Genomic_DNA"/>
</dbReference>
<dbReference type="SUPFAM" id="SSF103501">
    <property type="entry name" value="Respiratory nitrate reductase 1 gamma chain"/>
    <property type="match status" value="1"/>
</dbReference>
<gene>
    <name evidence="2" type="ORF">A2Y62_01560</name>
</gene>
<evidence type="ECO:0008006" key="4">
    <source>
        <dbReference type="Google" id="ProtNLM"/>
    </source>
</evidence>
<dbReference type="InterPro" id="IPR036197">
    <property type="entry name" value="NarG-like_sf"/>
</dbReference>
<protein>
    <recommendedName>
        <fullName evidence="4">NarG-like domain-containing protein</fullName>
    </recommendedName>
</protein>
<organism evidence="2 3">
    <name type="scientific">Candidatus Fischerbacteria bacterium RBG_13_37_8</name>
    <dbReference type="NCBI Taxonomy" id="1817863"/>
    <lineage>
        <taxon>Bacteria</taxon>
        <taxon>Candidatus Fischeribacteriota</taxon>
    </lineage>
</organism>
<keyword evidence="1" id="KW-0812">Transmembrane</keyword>
<evidence type="ECO:0000256" key="1">
    <source>
        <dbReference type="SAM" id="Phobius"/>
    </source>
</evidence>
<feature type="transmembrane region" description="Helical" evidence="1">
    <location>
        <begin position="62"/>
        <end position="87"/>
    </location>
</feature>
<dbReference type="Proteomes" id="UP000178943">
    <property type="component" value="Unassembled WGS sequence"/>
</dbReference>
<feature type="transmembrane region" description="Helical" evidence="1">
    <location>
        <begin position="99"/>
        <end position="122"/>
    </location>
</feature>
<accession>A0A1F5VUA8</accession>
<feature type="transmembrane region" description="Helical" evidence="1">
    <location>
        <begin position="6"/>
        <end position="25"/>
    </location>
</feature>
<comment type="caution">
    <text evidence="2">The sequence shown here is derived from an EMBL/GenBank/DDBJ whole genome shotgun (WGS) entry which is preliminary data.</text>
</comment>